<protein>
    <submittedName>
        <fullName evidence="1">Uncharacterized protein</fullName>
    </submittedName>
</protein>
<accession>A0ABZ2RHW6</accession>
<evidence type="ECO:0000313" key="2">
    <source>
        <dbReference type="Proteomes" id="UP001476583"/>
    </source>
</evidence>
<reference evidence="1 2" key="1">
    <citation type="submission" date="2024-03" db="EMBL/GenBank/DDBJ databases">
        <title>Complete genome of BD2.</title>
        <authorList>
            <person name="Cao G."/>
        </authorList>
    </citation>
    <scope>NUCLEOTIDE SEQUENCE [LARGE SCALE GENOMIC DNA]</scope>
    <source>
        <strain evidence="1 2">BD2</strain>
    </source>
</reference>
<keyword evidence="2" id="KW-1185">Reference proteome</keyword>
<organism evidence="1 2">
    <name type="scientific">Ectopseudomonas mendocina</name>
    <name type="common">Pseudomonas mendocina</name>
    <dbReference type="NCBI Taxonomy" id="300"/>
    <lineage>
        <taxon>Bacteria</taxon>
        <taxon>Pseudomonadati</taxon>
        <taxon>Pseudomonadota</taxon>
        <taxon>Gammaproteobacteria</taxon>
        <taxon>Pseudomonadales</taxon>
        <taxon>Pseudomonadaceae</taxon>
        <taxon>Ectopseudomonas</taxon>
    </lineage>
</organism>
<dbReference type="Proteomes" id="UP001476583">
    <property type="component" value="Chromosome"/>
</dbReference>
<gene>
    <name evidence="1" type="ORF">WG219_21775</name>
</gene>
<evidence type="ECO:0000313" key="1">
    <source>
        <dbReference type="EMBL" id="WXL25887.1"/>
    </source>
</evidence>
<name>A0ABZ2RHW6_ECTME</name>
<sequence length="70" mass="7488">MKKPELEKSISAFIEQTNQQLLNHEKLAGVVIGGSTSAVGRSLSYQQPIFTSWPLSQSVLGQGLKAQACG</sequence>
<proteinExistence type="predicted"/>
<dbReference type="EMBL" id="CP148074">
    <property type="protein sequence ID" value="WXL25887.1"/>
    <property type="molecule type" value="Genomic_DNA"/>
</dbReference>